<dbReference type="AlphaFoldDB" id="A0A8T3BYW0"/>
<dbReference type="FunFam" id="3.30.70.270:FF:000020">
    <property type="entry name" value="Transposon Tf2-6 polyprotein-like Protein"/>
    <property type="match status" value="1"/>
</dbReference>
<evidence type="ECO:0000256" key="5">
    <source>
        <dbReference type="ARBA" id="ARBA00022750"/>
    </source>
</evidence>
<feature type="compositionally biased region" description="Polar residues" evidence="11">
    <location>
        <begin position="349"/>
        <end position="359"/>
    </location>
</feature>
<evidence type="ECO:0000313" key="14">
    <source>
        <dbReference type="EMBL" id="KAI0524506.1"/>
    </source>
</evidence>
<dbReference type="Proteomes" id="UP000829196">
    <property type="component" value="Unassembled WGS sequence"/>
</dbReference>
<dbReference type="OrthoDB" id="679712at2759"/>
<dbReference type="Gene3D" id="2.40.70.10">
    <property type="entry name" value="Acid Proteases"/>
    <property type="match status" value="1"/>
</dbReference>
<dbReference type="SMART" id="SM00343">
    <property type="entry name" value="ZnF_C2HC"/>
    <property type="match status" value="1"/>
</dbReference>
<keyword evidence="10" id="KW-0479">Metal-binding</keyword>
<feature type="domain" description="CCHC-type" evidence="12">
    <location>
        <begin position="374"/>
        <end position="390"/>
    </location>
</feature>
<evidence type="ECO:0000256" key="8">
    <source>
        <dbReference type="ARBA" id="ARBA00022918"/>
    </source>
</evidence>
<evidence type="ECO:0000256" key="1">
    <source>
        <dbReference type="ARBA" id="ARBA00022670"/>
    </source>
</evidence>
<dbReference type="GO" id="GO:0004190">
    <property type="term" value="F:aspartic-type endopeptidase activity"/>
    <property type="evidence" value="ECO:0007669"/>
    <property type="project" value="UniProtKB-KW"/>
</dbReference>
<dbReference type="InterPro" id="IPR043502">
    <property type="entry name" value="DNA/RNA_pol_sf"/>
</dbReference>
<feature type="compositionally biased region" description="Basic residues" evidence="11">
    <location>
        <begin position="71"/>
        <end position="81"/>
    </location>
</feature>
<evidence type="ECO:0000313" key="15">
    <source>
        <dbReference type="Proteomes" id="UP000829196"/>
    </source>
</evidence>
<dbReference type="SUPFAM" id="SSF56672">
    <property type="entry name" value="DNA/RNA polymerases"/>
    <property type="match status" value="1"/>
</dbReference>
<evidence type="ECO:0000259" key="13">
    <source>
        <dbReference type="PROSITE" id="PS50878"/>
    </source>
</evidence>
<dbReference type="Gene3D" id="3.30.70.270">
    <property type="match status" value="2"/>
</dbReference>
<dbReference type="InterPro" id="IPR001878">
    <property type="entry name" value="Znf_CCHC"/>
</dbReference>
<dbReference type="PANTHER" id="PTHR35046">
    <property type="entry name" value="ZINC KNUCKLE (CCHC-TYPE) FAMILY PROTEIN"/>
    <property type="match status" value="1"/>
</dbReference>
<dbReference type="InterPro" id="IPR036875">
    <property type="entry name" value="Znf_CCHC_sf"/>
</dbReference>
<dbReference type="FunFam" id="3.10.10.10:FF:000007">
    <property type="entry name" value="Retrovirus-related Pol polyprotein from transposon 17.6-like Protein"/>
    <property type="match status" value="1"/>
</dbReference>
<dbReference type="GO" id="GO:0008270">
    <property type="term" value="F:zinc ion binding"/>
    <property type="evidence" value="ECO:0007669"/>
    <property type="project" value="UniProtKB-KW"/>
</dbReference>
<dbReference type="PANTHER" id="PTHR35046:SF21">
    <property type="entry name" value="RETROTRANSPOSON GAG DOMAIN-CONTAINING PROTEIN-RELATED"/>
    <property type="match status" value="1"/>
</dbReference>
<keyword evidence="1" id="KW-0645">Protease</keyword>
<dbReference type="Gene3D" id="3.10.10.10">
    <property type="entry name" value="HIV Type 1 Reverse Transcriptase, subunit A, domain 1"/>
    <property type="match status" value="1"/>
</dbReference>
<feature type="compositionally biased region" description="Polar residues" evidence="11">
    <location>
        <begin position="317"/>
        <end position="334"/>
    </location>
</feature>
<evidence type="ECO:0000256" key="10">
    <source>
        <dbReference type="PROSITE-ProRule" id="PRU00047"/>
    </source>
</evidence>
<dbReference type="InterPro" id="IPR005162">
    <property type="entry name" value="Retrotrans_gag_dom"/>
</dbReference>
<dbReference type="Pfam" id="PF03732">
    <property type="entry name" value="Retrotrans_gag"/>
    <property type="match status" value="1"/>
</dbReference>
<gene>
    <name evidence="14" type="ORF">KFK09_003877</name>
</gene>
<dbReference type="InterPro" id="IPR041577">
    <property type="entry name" value="RT_RNaseH_2"/>
</dbReference>
<keyword evidence="5" id="KW-0064">Aspartyl protease</keyword>
<keyword evidence="10" id="KW-0862">Zinc</keyword>
<reference evidence="14" key="1">
    <citation type="journal article" date="2022" name="Front. Genet.">
        <title>Chromosome-Scale Assembly of the Dendrobium nobile Genome Provides Insights Into the Molecular Mechanism of the Biosynthesis of the Medicinal Active Ingredient of Dendrobium.</title>
        <authorList>
            <person name="Xu Q."/>
            <person name="Niu S.-C."/>
            <person name="Li K.-L."/>
            <person name="Zheng P.-J."/>
            <person name="Zhang X.-J."/>
            <person name="Jia Y."/>
            <person name="Liu Y."/>
            <person name="Niu Y.-X."/>
            <person name="Yu L.-H."/>
            <person name="Chen D.-F."/>
            <person name="Zhang G.-Q."/>
        </authorList>
    </citation>
    <scope>NUCLEOTIDE SEQUENCE</scope>
    <source>
        <tissue evidence="14">Leaf</tissue>
    </source>
</reference>
<accession>A0A8T3BYW0</accession>
<evidence type="ECO:0000256" key="4">
    <source>
        <dbReference type="ARBA" id="ARBA00022722"/>
    </source>
</evidence>
<evidence type="ECO:0000256" key="7">
    <source>
        <dbReference type="ARBA" id="ARBA00022801"/>
    </source>
</evidence>
<keyword evidence="7" id="KW-0378">Hydrolase</keyword>
<keyword evidence="3" id="KW-0548">Nucleotidyltransferase</keyword>
<dbReference type="PROSITE" id="PS50158">
    <property type="entry name" value="ZF_CCHC"/>
    <property type="match status" value="1"/>
</dbReference>
<dbReference type="PROSITE" id="PS50878">
    <property type="entry name" value="RT_POL"/>
    <property type="match status" value="1"/>
</dbReference>
<protein>
    <submittedName>
        <fullName evidence="14">Uncharacterized protein</fullName>
    </submittedName>
</protein>
<keyword evidence="9" id="KW-0238">DNA-binding</keyword>
<evidence type="ECO:0000256" key="2">
    <source>
        <dbReference type="ARBA" id="ARBA00022679"/>
    </source>
</evidence>
<evidence type="ECO:0000256" key="6">
    <source>
        <dbReference type="ARBA" id="ARBA00022759"/>
    </source>
</evidence>
<keyword evidence="6" id="KW-0255">Endonuclease</keyword>
<evidence type="ECO:0000256" key="11">
    <source>
        <dbReference type="SAM" id="MobiDB-lite"/>
    </source>
</evidence>
<feature type="domain" description="Reverse transcriptase" evidence="13">
    <location>
        <begin position="686"/>
        <end position="865"/>
    </location>
</feature>
<feature type="region of interest" description="Disordered" evidence="11">
    <location>
        <begin position="52"/>
        <end position="129"/>
    </location>
</feature>
<dbReference type="Pfam" id="PF17919">
    <property type="entry name" value="RT_RNaseH_2"/>
    <property type="match status" value="1"/>
</dbReference>
<keyword evidence="8" id="KW-0695">RNA-directed DNA polymerase</keyword>
<dbReference type="InterPro" id="IPR043128">
    <property type="entry name" value="Rev_trsase/Diguanyl_cyclase"/>
</dbReference>
<dbReference type="CDD" id="cd00303">
    <property type="entry name" value="retropepsin_like"/>
    <property type="match status" value="1"/>
</dbReference>
<dbReference type="CDD" id="cd01647">
    <property type="entry name" value="RT_LTR"/>
    <property type="match status" value="1"/>
</dbReference>
<dbReference type="Pfam" id="PF00078">
    <property type="entry name" value="RVT_1"/>
    <property type="match status" value="1"/>
</dbReference>
<feature type="region of interest" description="Disordered" evidence="11">
    <location>
        <begin position="306"/>
        <end position="368"/>
    </location>
</feature>
<evidence type="ECO:0000256" key="9">
    <source>
        <dbReference type="ARBA" id="ARBA00023125"/>
    </source>
</evidence>
<evidence type="ECO:0000259" key="12">
    <source>
        <dbReference type="PROSITE" id="PS50158"/>
    </source>
</evidence>
<dbReference type="GO" id="GO:0003964">
    <property type="term" value="F:RNA-directed DNA polymerase activity"/>
    <property type="evidence" value="ECO:0007669"/>
    <property type="project" value="UniProtKB-KW"/>
</dbReference>
<dbReference type="GO" id="GO:0004519">
    <property type="term" value="F:endonuclease activity"/>
    <property type="evidence" value="ECO:0007669"/>
    <property type="project" value="UniProtKB-KW"/>
</dbReference>
<feature type="compositionally biased region" description="Acidic residues" evidence="11">
    <location>
        <begin position="103"/>
        <end position="112"/>
    </location>
</feature>
<keyword evidence="4" id="KW-0540">Nuclease</keyword>
<dbReference type="SUPFAM" id="SSF57756">
    <property type="entry name" value="Retrovirus zinc finger-like domains"/>
    <property type="match status" value="1"/>
</dbReference>
<evidence type="ECO:0000256" key="3">
    <source>
        <dbReference type="ARBA" id="ARBA00022695"/>
    </source>
</evidence>
<sequence length="974" mass="110649">MAESSRRPALDGDQGEGALWANQSLILKQLEELKNEFRRFTTEVRLEFQSIKGGGGNVQLPQPPASPVHRAVPRRGRGGRRARNELPELSDSEVEPGFPQQEDLSDPGEEEYQQCFSPPRQRQETWPRQQGEFRVKMDIPFFDGKLHIEDFLDWERAVETFFEYMDVPRDKQVKYVACRLRGGASAWWQQLLQTRHREGRGSVRSWARMKQLLRSHYLPTDYDQILYMKFQQCTQGQRSVSDYTEEFYRLSARNNLNESANQIVARYVGGLKEPIQDKLELNSVWSLSQAVNFALKAEMQLNRQLRSAPQRRFLGDSVSSDNRGQGPNQSSNSKVPPKASTVTTPPPQTGDNRQVNRMKTPNRDNPYGRPTTLKCFRCFQPGHKSNECPNRQQVQLLEGESEHFTTTAEGEDDEDYEEVAGDEGEPVVCVLQKLLLTPNQNTKTQRNAIFKSKCTIKGKVCDLLIDNGCTENIVSKALVNALQLKTTKNPNPYRISWVKRGIDIQVSEMCRVNFSIGKHYNSEVLCDVLDMDVCHLILGRPWQFDTGVIYDGRANAYAFEWKGRKLKLLPTMLRPANEDGDRKPALCIFSGNSLLKSGREVKAVLAVVVAEENQNATMVNYPSELLQILEEFSDTIPNSLPSELPPERSVQHQIDFVPGANLPNLPHYKMSPAEHKQLQNIVDDLLDKQLIQPSLSPCAVPALLVPKKDGSWRMCIDSRAINKITLKYRFPVPRLEDMLDYLAGATVFSKLDLRSGYHQIRIRPGDEWKTAFKTRNGLFEWRVMPFGLCNAPATFLRLMSEVLKPLLGKCCVVYFDDILVFSSSMDEHWKDLKAVLELLRQHKLYQNKAKCELATSSVHFLGYIVSADGVGMDPNKISAIQQWQRPSTLTEVRSFHGLANFYRRFIRGFSIIMAPITDCLKASSFKWGVEQQRSFDTLKAALTEAPVLAAPNFNKPFHVDTDASAVGIGARRVL</sequence>
<keyword evidence="10" id="KW-0863">Zinc-finger</keyword>
<dbReference type="GO" id="GO:0006508">
    <property type="term" value="P:proteolysis"/>
    <property type="evidence" value="ECO:0007669"/>
    <property type="project" value="UniProtKB-KW"/>
</dbReference>
<proteinExistence type="predicted"/>
<dbReference type="InterPro" id="IPR000477">
    <property type="entry name" value="RT_dom"/>
</dbReference>
<dbReference type="SMR" id="A0A8T3BYW0"/>
<keyword evidence="15" id="KW-1185">Reference proteome</keyword>
<dbReference type="InterPro" id="IPR021109">
    <property type="entry name" value="Peptidase_aspartic_dom_sf"/>
</dbReference>
<dbReference type="GO" id="GO:0003677">
    <property type="term" value="F:DNA binding"/>
    <property type="evidence" value="ECO:0007669"/>
    <property type="project" value="UniProtKB-KW"/>
</dbReference>
<keyword evidence="2" id="KW-0808">Transferase</keyword>
<comment type="caution">
    <text evidence="14">The sequence shown here is derived from an EMBL/GenBank/DDBJ whole genome shotgun (WGS) entry which is preliminary data.</text>
</comment>
<dbReference type="EMBL" id="JAGYWB010000004">
    <property type="protein sequence ID" value="KAI0524506.1"/>
    <property type="molecule type" value="Genomic_DNA"/>
</dbReference>
<name>A0A8T3BYW0_DENNO</name>
<organism evidence="14 15">
    <name type="scientific">Dendrobium nobile</name>
    <name type="common">Orchid</name>
    <dbReference type="NCBI Taxonomy" id="94219"/>
    <lineage>
        <taxon>Eukaryota</taxon>
        <taxon>Viridiplantae</taxon>
        <taxon>Streptophyta</taxon>
        <taxon>Embryophyta</taxon>
        <taxon>Tracheophyta</taxon>
        <taxon>Spermatophyta</taxon>
        <taxon>Magnoliopsida</taxon>
        <taxon>Liliopsida</taxon>
        <taxon>Asparagales</taxon>
        <taxon>Orchidaceae</taxon>
        <taxon>Epidendroideae</taxon>
        <taxon>Malaxideae</taxon>
        <taxon>Dendrobiinae</taxon>
        <taxon>Dendrobium</taxon>
    </lineage>
</organism>